<dbReference type="PANTHER" id="PTHR43781:SF1">
    <property type="entry name" value="SACCHAROPINE DEHYDROGENASE"/>
    <property type="match status" value="1"/>
</dbReference>
<dbReference type="SUPFAM" id="SSF51735">
    <property type="entry name" value="NAD(P)-binding Rossmann-fold domains"/>
    <property type="match status" value="1"/>
</dbReference>
<dbReference type="RefSeq" id="WP_198925476.1">
    <property type="nucleotide sequence ID" value="NZ_BKZW01000002.1"/>
</dbReference>
<dbReference type="Gene3D" id="3.40.50.720">
    <property type="entry name" value="NAD(P)-binding Rossmann-like Domain"/>
    <property type="match status" value="1"/>
</dbReference>
<feature type="region of interest" description="Disordered" evidence="1">
    <location>
        <begin position="273"/>
        <end position="292"/>
    </location>
</feature>
<evidence type="ECO:0000259" key="2">
    <source>
        <dbReference type="Pfam" id="PF03435"/>
    </source>
</evidence>
<protein>
    <submittedName>
        <fullName evidence="3">Saccharopine dehydrogenase</fullName>
    </submittedName>
</protein>
<dbReference type="InterPro" id="IPR036291">
    <property type="entry name" value="NAD(P)-bd_dom_sf"/>
</dbReference>
<dbReference type="Proteomes" id="UP000326912">
    <property type="component" value="Unassembled WGS sequence"/>
</dbReference>
<comment type="caution">
    <text evidence="3">The sequence shown here is derived from an EMBL/GenBank/DDBJ whole genome shotgun (WGS) entry which is preliminary data.</text>
</comment>
<evidence type="ECO:0000256" key="1">
    <source>
        <dbReference type="SAM" id="MobiDB-lite"/>
    </source>
</evidence>
<keyword evidence="4" id="KW-1185">Reference proteome</keyword>
<evidence type="ECO:0000313" key="4">
    <source>
        <dbReference type="Proteomes" id="UP000326912"/>
    </source>
</evidence>
<accession>A0A5J4KRU8</accession>
<evidence type="ECO:0000313" key="3">
    <source>
        <dbReference type="EMBL" id="GER90625.1"/>
    </source>
</evidence>
<gene>
    <name evidence="3" type="ORF">KDW_47870</name>
</gene>
<proteinExistence type="predicted"/>
<reference evidence="3 4" key="1">
    <citation type="submission" date="2019-10" db="EMBL/GenBank/DDBJ databases">
        <title>Dictyobacter vulcani sp. nov., within the class Ktedonobacteria, isolated from soil of volcanic Mt. Zao.</title>
        <authorList>
            <person name="Zheng Y."/>
            <person name="Wang C.M."/>
            <person name="Sakai Y."/>
            <person name="Abe K."/>
            <person name="Yokota A."/>
            <person name="Yabe S."/>
        </authorList>
    </citation>
    <scope>NUCLEOTIDE SEQUENCE [LARGE SCALE GENOMIC DNA]</scope>
    <source>
        <strain evidence="3 4">W12</strain>
    </source>
</reference>
<name>A0A5J4KRU8_9CHLR</name>
<dbReference type="PANTHER" id="PTHR43781">
    <property type="entry name" value="SACCHAROPINE DEHYDROGENASE"/>
    <property type="match status" value="1"/>
</dbReference>
<sequence>MGEPMRDGQVEMQTTFLLYGATGYTGELIARAALLRGLRPILAGRNATALQKLAEELGLTYRAFDLEKPATIDEGLAGVSVVLNCAGPFSFTARKLAEACLRVGAHYLDIAGEVPEFQLLHTYDSAAQAANVMLLPGVGFGIVPTDALALHLKTRLPTATQLSLAFHALGGVSRGTLLSTLKDLPNAGVVRQDGKLVPRHAGAERRRIDFGQGPLLTVTNPWRGDIFTAYYSTGIPGIKTYTVYPIALRIMMALSTPLKGVFRSAALQNFLKRQAQRQPPGPSAQERSQGKTVVWGEATDASGQRVVSHLVGPEAYDFTVLTALTIVERVLAGEVQPGFHTPSQVFGADLVLSIPGVKRTDQA</sequence>
<dbReference type="AlphaFoldDB" id="A0A5J4KRU8"/>
<dbReference type="EMBL" id="BKZW01000002">
    <property type="protein sequence ID" value="GER90625.1"/>
    <property type="molecule type" value="Genomic_DNA"/>
</dbReference>
<feature type="domain" description="Saccharopine dehydrogenase NADP binding" evidence="2">
    <location>
        <begin position="17"/>
        <end position="130"/>
    </location>
</feature>
<organism evidence="3 4">
    <name type="scientific">Dictyobacter vulcani</name>
    <dbReference type="NCBI Taxonomy" id="2607529"/>
    <lineage>
        <taxon>Bacteria</taxon>
        <taxon>Bacillati</taxon>
        <taxon>Chloroflexota</taxon>
        <taxon>Ktedonobacteria</taxon>
        <taxon>Ktedonobacterales</taxon>
        <taxon>Dictyobacteraceae</taxon>
        <taxon>Dictyobacter</taxon>
    </lineage>
</organism>
<dbReference type="InterPro" id="IPR005097">
    <property type="entry name" value="Sacchrp_dh_NADP-bd"/>
</dbReference>
<dbReference type="Pfam" id="PF03435">
    <property type="entry name" value="Sacchrp_dh_NADP"/>
    <property type="match status" value="1"/>
</dbReference>